<dbReference type="InterPro" id="IPR020904">
    <property type="entry name" value="Sc_DH/Rdtase_CS"/>
</dbReference>
<dbReference type="Pfam" id="PF13561">
    <property type="entry name" value="adh_short_C2"/>
    <property type="match status" value="1"/>
</dbReference>
<dbReference type="EMBL" id="BARS01020994">
    <property type="protein sequence ID" value="GAG13136.1"/>
    <property type="molecule type" value="Genomic_DNA"/>
</dbReference>
<evidence type="ECO:0008006" key="4">
    <source>
        <dbReference type="Google" id="ProtNLM"/>
    </source>
</evidence>
<keyword evidence="2" id="KW-0560">Oxidoreductase</keyword>
<name>X0WKC3_9ZZZZ</name>
<dbReference type="PANTHER" id="PTHR45024">
    <property type="entry name" value="DEHYDROGENASES, SHORT CHAIN"/>
    <property type="match status" value="1"/>
</dbReference>
<dbReference type="GO" id="GO:0016491">
    <property type="term" value="F:oxidoreductase activity"/>
    <property type="evidence" value="ECO:0007669"/>
    <property type="project" value="UniProtKB-KW"/>
</dbReference>
<protein>
    <recommendedName>
        <fullName evidence="4">SDR family oxidoreductase</fullName>
    </recommendedName>
</protein>
<organism evidence="3">
    <name type="scientific">marine sediment metagenome</name>
    <dbReference type="NCBI Taxonomy" id="412755"/>
    <lineage>
        <taxon>unclassified sequences</taxon>
        <taxon>metagenomes</taxon>
        <taxon>ecological metagenomes</taxon>
    </lineage>
</organism>
<dbReference type="PROSITE" id="PS00061">
    <property type="entry name" value="ADH_SHORT"/>
    <property type="match status" value="1"/>
</dbReference>
<dbReference type="AlphaFoldDB" id="X0WKC3"/>
<reference evidence="3" key="1">
    <citation type="journal article" date="2014" name="Front. Microbiol.">
        <title>High frequency of phylogenetically diverse reductive dehalogenase-homologous genes in deep subseafloor sedimentary metagenomes.</title>
        <authorList>
            <person name="Kawai M."/>
            <person name="Futagami T."/>
            <person name="Toyoda A."/>
            <person name="Takaki Y."/>
            <person name="Nishi S."/>
            <person name="Hori S."/>
            <person name="Arai W."/>
            <person name="Tsubouchi T."/>
            <person name="Morono Y."/>
            <person name="Uchiyama I."/>
            <person name="Ito T."/>
            <person name="Fujiyama A."/>
            <person name="Inagaki F."/>
            <person name="Takami H."/>
        </authorList>
    </citation>
    <scope>NUCLEOTIDE SEQUENCE</scope>
    <source>
        <strain evidence="3">Expedition CK06-06</strain>
    </source>
</reference>
<evidence type="ECO:0000313" key="3">
    <source>
        <dbReference type="EMBL" id="GAG13136.1"/>
    </source>
</evidence>
<sequence>MVNDLGGGPDGAGASKSPADEVVAEIKKMGGEAVANSDSVATAQGSENIVKAAIDAFGRLDILVNNAGILRDKMVFNMTEEEWDIVMKVHLYGHFFTTRNACVLFRQQRSGRIINTSSTAGLGETFGQANYGAAKEGIIGLTRQVAKDMGRYGVTCNAIRPGAGTRLTLSDELKQAWERAGMSDDLKRIEQMRPEDVAPLVVWLASDDAANVNGRTFYVCTGKIALYSEPVQEKALVKVGGWT</sequence>
<proteinExistence type="inferred from homology"/>
<dbReference type="InterPro" id="IPR036291">
    <property type="entry name" value="NAD(P)-bd_dom_sf"/>
</dbReference>
<gene>
    <name evidence="3" type="ORF">S01H1_33787</name>
</gene>
<dbReference type="PRINTS" id="PR00080">
    <property type="entry name" value="SDRFAMILY"/>
</dbReference>
<comment type="similarity">
    <text evidence="1">Belongs to the short-chain dehydrogenases/reductases (SDR) family.</text>
</comment>
<accession>X0WKC3</accession>
<dbReference type="SUPFAM" id="SSF51735">
    <property type="entry name" value="NAD(P)-binding Rossmann-fold domains"/>
    <property type="match status" value="1"/>
</dbReference>
<dbReference type="PRINTS" id="PR00081">
    <property type="entry name" value="GDHRDH"/>
</dbReference>
<feature type="non-terminal residue" evidence="3">
    <location>
        <position position="243"/>
    </location>
</feature>
<comment type="caution">
    <text evidence="3">The sequence shown here is derived from an EMBL/GenBank/DDBJ whole genome shotgun (WGS) entry which is preliminary data.</text>
</comment>
<dbReference type="InterPro" id="IPR051687">
    <property type="entry name" value="Peroxisomal_Beta-Oxidation"/>
</dbReference>
<dbReference type="PANTHER" id="PTHR45024:SF2">
    <property type="entry name" value="SCP2 DOMAIN-CONTAINING PROTEIN"/>
    <property type="match status" value="1"/>
</dbReference>
<evidence type="ECO:0000256" key="1">
    <source>
        <dbReference type="ARBA" id="ARBA00006484"/>
    </source>
</evidence>
<dbReference type="Gene3D" id="3.40.50.720">
    <property type="entry name" value="NAD(P)-binding Rossmann-like Domain"/>
    <property type="match status" value="1"/>
</dbReference>
<dbReference type="InterPro" id="IPR002347">
    <property type="entry name" value="SDR_fam"/>
</dbReference>
<evidence type="ECO:0000256" key="2">
    <source>
        <dbReference type="ARBA" id="ARBA00023002"/>
    </source>
</evidence>